<dbReference type="InterPro" id="IPR044612">
    <property type="entry name" value="ARL2/3"/>
</dbReference>
<evidence type="ECO:0000313" key="6">
    <source>
        <dbReference type="Proteomes" id="UP000324800"/>
    </source>
</evidence>
<keyword evidence="2 4" id="KW-0547">Nucleotide-binding</keyword>
<dbReference type="SMART" id="SM00177">
    <property type="entry name" value="ARF"/>
    <property type="match status" value="1"/>
</dbReference>
<organism evidence="5 6">
    <name type="scientific">Streblomastix strix</name>
    <dbReference type="NCBI Taxonomy" id="222440"/>
    <lineage>
        <taxon>Eukaryota</taxon>
        <taxon>Metamonada</taxon>
        <taxon>Preaxostyla</taxon>
        <taxon>Oxymonadida</taxon>
        <taxon>Streblomastigidae</taxon>
        <taxon>Streblomastix</taxon>
    </lineage>
</organism>
<dbReference type="InterPro" id="IPR027417">
    <property type="entry name" value="P-loop_NTPase"/>
</dbReference>
<feature type="binding site" evidence="4">
    <location>
        <position position="18"/>
    </location>
    <ligand>
        <name>GTP</name>
        <dbReference type="ChEBI" id="CHEBI:37565"/>
    </ligand>
</feature>
<gene>
    <name evidence="5" type="ORF">EZS28_046463</name>
</gene>
<dbReference type="Pfam" id="PF00025">
    <property type="entry name" value="Arf"/>
    <property type="match status" value="1"/>
</dbReference>
<dbReference type="Proteomes" id="UP000324800">
    <property type="component" value="Unassembled WGS sequence"/>
</dbReference>
<feature type="non-terminal residue" evidence="5">
    <location>
        <position position="1"/>
    </location>
</feature>
<dbReference type="PRINTS" id="PR00328">
    <property type="entry name" value="SAR1GTPBP"/>
</dbReference>
<dbReference type="Gene3D" id="3.40.50.300">
    <property type="entry name" value="P-loop containing nucleotide triphosphate hydrolases"/>
    <property type="match status" value="1"/>
</dbReference>
<evidence type="ECO:0008006" key="7">
    <source>
        <dbReference type="Google" id="ProtNLM"/>
    </source>
</evidence>
<dbReference type="EMBL" id="SNRW01030508">
    <property type="protein sequence ID" value="KAA6358010.1"/>
    <property type="molecule type" value="Genomic_DNA"/>
</dbReference>
<accession>A0A5J4TJN7</accession>
<dbReference type="OrthoDB" id="2011769at2759"/>
<evidence type="ECO:0000256" key="2">
    <source>
        <dbReference type="ARBA" id="ARBA00022741"/>
    </source>
</evidence>
<dbReference type="PANTHER" id="PTHR45697">
    <property type="entry name" value="ADP-RIBOSYLATION FACTOR-LIKE PROTEIN 2-RELATED"/>
    <property type="match status" value="1"/>
</dbReference>
<name>A0A5J4TJN7_9EUKA</name>
<evidence type="ECO:0000313" key="5">
    <source>
        <dbReference type="EMBL" id="KAA6358010.1"/>
    </source>
</evidence>
<feature type="binding site" evidence="4">
    <location>
        <begin position="74"/>
        <end position="77"/>
    </location>
    <ligand>
        <name>GTP</name>
        <dbReference type="ChEBI" id="CHEBI:37565"/>
    </ligand>
</feature>
<dbReference type="PROSITE" id="PS51417">
    <property type="entry name" value="ARF"/>
    <property type="match status" value="1"/>
</dbReference>
<comment type="similarity">
    <text evidence="1">Belongs to the small GTPase superfamily. Arf family.</text>
</comment>
<comment type="caution">
    <text evidence="5">The sequence shown here is derived from an EMBL/GenBank/DDBJ whole genome shotgun (WGS) entry which is preliminary data.</text>
</comment>
<dbReference type="GO" id="GO:0003924">
    <property type="term" value="F:GTPase activity"/>
    <property type="evidence" value="ECO:0007669"/>
    <property type="project" value="InterPro"/>
</dbReference>
<dbReference type="AlphaFoldDB" id="A0A5J4TJN7"/>
<dbReference type="SUPFAM" id="SSF52540">
    <property type="entry name" value="P-loop containing nucleoside triphosphate hydrolases"/>
    <property type="match status" value="1"/>
</dbReference>
<evidence type="ECO:0000256" key="1">
    <source>
        <dbReference type="ARBA" id="ARBA00010290"/>
    </source>
</evidence>
<dbReference type="GO" id="GO:0005525">
    <property type="term" value="F:GTP binding"/>
    <property type="evidence" value="ECO:0007669"/>
    <property type="project" value="UniProtKB-KW"/>
</dbReference>
<reference evidence="5 6" key="1">
    <citation type="submission" date="2019-03" db="EMBL/GenBank/DDBJ databases">
        <title>Single cell metagenomics reveals metabolic interactions within the superorganism composed of flagellate Streblomastix strix and complex community of Bacteroidetes bacteria on its surface.</title>
        <authorList>
            <person name="Treitli S.C."/>
            <person name="Kolisko M."/>
            <person name="Husnik F."/>
            <person name="Keeling P."/>
            <person name="Hampl V."/>
        </authorList>
    </citation>
    <scope>NUCLEOTIDE SEQUENCE [LARGE SCALE GENOMIC DNA]</scope>
    <source>
        <strain evidence="5">ST1C</strain>
    </source>
</reference>
<protein>
    <recommendedName>
        <fullName evidence="7">ADP-ribosylation factor</fullName>
    </recommendedName>
</protein>
<dbReference type="FunFam" id="3.40.50.300:FF:001166">
    <property type="entry name" value="ADP-ribosylation factor D"/>
    <property type="match status" value="1"/>
</dbReference>
<proteinExistence type="inferred from homology"/>
<sequence>MKTVKFKGQQISVWDVGGQKAIRQYWKKYLTKTDCLIYVVDSSDVARIEETSVEFESLLQDENLTRVPILVFANKQDIFGSQTTSQIAEALDLANLRERTWQIQACSAKENKGLQEGLDWLVQKVDKK</sequence>
<evidence type="ECO:0000256" key="4">
    <source>
        <dbReference type="PIRSR" id="PIRSR606689-1"/>
    </source>
</evidence>
<dbReference type="InterPro" id="IPR006689">
    <property type="entry name" value="Small_GTPase_ARF/SAR"/>
</dbReference>
<keyword evidence="3 4" id="KW-0342">GTP-binding</keyword>
<evidence type="ECO:0000256" key="3">
    <source>
        <dbReference type="ARBA" id="ARBA00023134"/>
    </source>
</evidence>